<feature type="compositionally biased region" description="Polar residues" evidence="1">
    <location>
        <begin position="601"/>
        <end position="614"/>
    </location>
</feature>
<keyword evidence="2" id="KW-0472">Membrane</keyword>
<accession>A0A975TY43</accession>
<feature type="region of interest" description="Disordered" evidence="1">
    <location>
        <begin position="170"/>
        <end position="256"/>
    </location>
</feature>
<reference evidence="4 5" key="1">
    <citation type="submission" date="2021-07" db="EMBL/GenBank/DDBJ databases">
        <title>Karlodiniumbacter phycospheric gen. nov., sp. nov., a phycosphere bacterium isolated from karlodinium veneficum.</title>
        <authorList>
            <person name="Peng Y."/>
            <person name="Jiang L."/>
            <person name="Lee J."/>
        </authorList>
    </citation>
    <scope>NUCLEOTIDE SEQUENCE</scope>
    <source>
        <strain evidence="4 5">N5</strain>
    </source>
</reference>
<keyword evidence="2" id="KW-1133">Transmembrane helix</keyword>
<feature type="compositionally biased region" description="Low complexity" evidence="1">
    <location>
        <begin position="564"/>
        <end position="588"/>
    </location>
</feature>
<dbReference type="SUPFAM" id="SSF53067">
    <property type="entry name" value="Actin-like ATPase domain"/>
    <property type="match status" value="1"/>
</dbReference>
<protein>
    <recommendedName>
        <fullName evidence="6">Type IV pilus biogenesis protein PilP</fullName>
    </recommendedName>
</protein>
<organism evidence="4">
    <name type="scientific">Gymnodinialimonas phycosphaerae</name>
    <dbReference type="NCBI Taxonomy" id="2841589"/>
    <lineage>
        <taxon>Bacteria</taxon>
        <taxon>Pseudomonadati</taxon>
        <taxon>Pseudomonadota</taxon>
        <taxon>Alphaproteobacteria</taxon>
        <taxon>Rhodobacterales</taxon>
        <taxon>Paracoccaceae</taxon>
        <taxon>Gymnodinialimonas</taxon>
    </lineage>
</organism>
<evidence type="ECO:0000313" key="3">
    <source>
        <dbReference type="EMBL" id="MBY4892572.1"/>
    </source>
</evidence>
<gene>
    <name evidence="3" type="ORF">KUL25_07320</name>
    <name evidence="4" type="ORF">KUL25_07325</name>
</gene>
<feature type="region of interest" description="Disordered" evidence="1">
    <location>
        <begin position="932"/>
        <end position="956"/>
    </location>
</feature>
<feature type="region of interest" description="Disordered" evidence="1">
    <location>
        <begin position="278"/>
        <end position="614"/>
    </location>
</feature>
<name>A0A975TY43_9RHOB</name>
<evidence type="ECO:0008006" key="6">
    <source>
        <dbReference type="Google" id="ProtNLM"/>
    </source>
</evidence>
<dbReference type="EMBL" id="JAIMBW010000001">
    <property type="protein sequence ID" value="MBY4892572.1"/>
    <property type="molecule type" value="Genomic_DNA"/>
</dbReference>
<feature type="compositionally biased region" description="Low complexity" evidence="1">
    <location>
        <begin position="937"/>
        <end position="956"/>
    </location>
</feature>
<evidence type="ECO:0000313" key="5">
    <source>
        <dbReference type="Proteomes" id="UP000693972"/>
    </source>
</evidence>
<evidence type="ECO:0000313" key="4">
    <source>
        <dbReference type="EMBL" id="QXL89312.1"/>
    </source>
</evidence>
<feature type="transmembrane region" description="Helical" evidence="2">
    <location>
        <begin position="639"/>
        <end position="660"/>
    </location>
</feature>
<dbReference type="AlphaFoldDB" id="A0A975TY43"/>
<dbReference type="EMBL" id="CP078073">
    <property type="protein sequence ID" value="QXL89312.1"/>
    <property type="molecule type" value="Genomic_DNA"/>
</dbReference>
<feature type="compositionally biased region" description="Low complexity" evidence="1">
    <location>
        <begin position="209"/>
        <end position="236"/>
    </location>
</feature>
<dbReference type="Proteomes" id="UP000693972">
    <property type="component" value="Unassembled WGS sequence"/>
</dbReference>
<sequence>MTVNIALILSSDGIALAHRQTAGHWAMIGETALDVPDLGAALADLRGLAVEREGDGFDTLLVLPDDQILYTSLTAPTSDPDLTAYRIEDGLEGLTPYAVTELEYDWRAFEEDRVKIAVVARETLDEARGFASQYGFTCKGFAAMPPMERFPGVPTFDLGDEVAAMGFTEDGIAFGPDSFGLPEPEPTPEPESEEPAASAGPEAADEPTPEVTPAPEVSAAPEPTALEAPAVPAADATAEDEPSPLPEPSPEDQNSALAEALQAAAAASAERDAALDEASAVQAIEDPSVSGPIASIASEGATDDALDTGPDSVVPDTPVPPVTSQEPTTSQEVVGDAGGDDDLLPPAISPAALTARQRARALRGEAPTSADTPSSDTAAPASPVSATRGPATAPDGVDRPITPPSASGAAAPGRSMPTPERGSLVGQRSSRLGLAHPDGPGRTPSPEAAPSAPTPAAPPVGGTPMPRLAEQLQRVRNASKSRPPGVASGQQSQPPRPRVEITPQPELSGTGATASRRPSPFDDPPAASGKTSGRLGGLLNRSKDSAPKPTASKAPDSQASAPRADATSPASEPAATSARAPASAPSASIGGLLRRRRTADDNAQTSETTAATTGHETFMSGLLVRKSVRPTGGSFKTGLVLTAILLLLLALVAIWSAIFLPNSAVARLFGVSTEEVATTNGLPAPEVITSTPVIGTAEDVAPVEAVQQPSLADEAAADGVELAEDDPTVVVETPVIETDPEEVAAADPDAALPDIDADLDLPPLPVIDQGQNPSVEEAEALYAEDGIWARSPERPDLAPFDLLDRVYTASIDPDVSAFDAVALPDPGVNPGETLRRFPPPPPFGTEYDLTADGLVAPTPQGVLTPEGAFVVLGTPPGFVATPRPREVAPTTPAIDVEDAVLGTFRPAERPGDLAETRERQVLGGLTQVELSERRPAARPASPQEAAAQASLFPGGDGAADPDAVDAAVAQALEGTDLAVARSLMPRTRPGNIAQIVASADRTPTEAPTAVAAAAVAAGPSIPSNADVSRAATERNAIRLRNVNLIGVSGSASDRRALVRLASGRFVRVTVGDRLDGGRVAAIGETTLQYVRSGRTVTLEIPG</sequence>
<keyword evidence="2" id="KW-0812">Transmembrane</keyword>
<keyword evidence="5" id="KW-1185">Reference proteome</keyword>
<evidence type="ECO:0000256" key="2">
    <source>
        <dbReference type="SAM" id="Phobius"/>
    </source>
</evidence>
<dbReference type="RefSeq" id="WP_257892353.1">
    <property type="nucleotide sequence ID" value="NZ_JAIMBW010000001.1"/>
</dbReference>
<proteinExistence type="predicted"/>
<evidence type="ECO:0000256" key="1">
    <source>
        <dbReference type="SAM" id="MobiDB-lite"/>
    </source>
</evidence>
<feature type="compositionally biased region" description="Low complexity" evidence="1">
    <location>
        <begin position="404"/>
        <end position="413"/>
    </location>
</feature>
<dbReference type="InterPro" id="IPR043129">
    <property type="entry name" value="ATPase_NBD"/>
</dbReference>